<reference evidence="1" key="1">
    <citation type="journal article" date="2023" name="bioRxiv">
        <title>Improved chromosome-level genome assembly for marigold (Tagetes erecta).</title>
        <authorList>
            <person name="Jiang F."/>
            <person name="Yuan L."/>
            <person name="Wang S."/>
            <person name="Wang H."/>
            <person name="Xu D."/>
            <person name="Wang A."/>
            <person name="Fan W."/>
        </authorList>
    </citation>
    <scope>NUCLEOTIDE SEQUENCE</scope>
    <source>
        <strain evidence="1">WSJ</strain>
        <tissue evidence="1">Leaf</tissue>
    </source>
</reference>
<sequence>MRSQNNIYPVVNDNLEITYCPVPMSSQTPLDPTSFLDTPNQFGLLPEEQVVDNWILDQLPSTYPQETLEPWTNFCEEPNTWNFTTPPAPLKIQKTIPFGEGTSRSRKPRIRIHPIQEKFSYSLKDIEEANLEVDKMLMNEVGKRKKPRTSNGTVSIRKTVQSLQPTTRTFGQLFQYIMKSLVEEGTHRRATSQRESIMIPY</sequence>
<organism evidence="1 2">
    <name type="scientific">Tagetes erecta</name>
    <name type="common">African marigold</name>
    <dbReference type="NCBI Taxonomy" id="13708"/>
    <lineage>
        <taxon>Eukaryota</taxon>
        <taxon>Viridiplantae</taxon>
        <taxon>Streptophyta</taxon>
        <taxon>Embryophyta</taxon>
        <taxon>Tracheophyta</taxon>
        <taxon>Spermatophyta</taxon>
        <taxon>Magnoliopsida</taxon>
        <taxon>eudicotyledons</taxon>
        <taxon>Gunneridae</taxon>
        <taxon>Pentapetalae</taxon>
        <taxon>asterids</taxon>
        <taxon>campanulids</taxon>
        <taxon>Asterales</taxon>
        <taxon>Asteraceae</taxon>
        <taxon>Asteroideae</taxon>
        <taxon>Heliantheae alliance</taxon>
        <taxon>Tageteae</taxon>
        <taxon>Tagetes</taxon>
    </lineage>
</organism>
<accession>A0AAD8NM46</accession>
<keyword evidence="2" id="KW-1185">Reference proteome</keyword>
<evidence type="ECO:0000313" key="2">
    <source>
        <dbReference type="Proteomes" id="UP001229421"/>
    </source>
</evidence>
<name>A0AAD8NM46_TARER</name>
<protein>
    <submittedName>
        <fullName evidence="1">Uncharacterized protein</fullName>
    </submittedName>
</protein>
<dbReference type="AlphaFoldDB" id="A0AAD8NM46"/>
<comment type="caution">
    <text evidence="1">The sequence shown here is derived from an EMBL/GenBank/DDBJ whole genome shotgun (WGS) entry which is preliminary data.</text>
</comment>
<evidence type="ECO:0000313" key="1">
    <source>
        <dbReference type="EMBL" id="KAK1413178.1"/>
    </source>
</evidence>
<gene>
    <name evidence="1" type="ORF">QVD17_34949</name>
</gene>
<dbReference type="EMBL" id="JAUHHV010000009">
    <property type="protein sequence ID" value="KAK1413178.1"/>
    <property type="molecule type" value="Genomic_DNA"/>
</dbReference>
<dbReference type="Proteomes" id="UP001229421">
    <property type="component" value="Unassembled WGS sequence"/>
</dbReference>
<proteinExistence type="predicted"/>